<dbReference type="EMBL" id="FNSO01000004">
    <property type="protein sequence ID" value="SED21895.1"/>
    <property type="molecule type" value="Genomic_DNA"/>
</dbReference>
<evidence type="ECO:0000313" key="2">
    <source>
        <dbReference type="EMBL" id="SED21895.1"/>
    </source>
</evidence>
<evidence type="ECO:0000259" key="1">
    <source>
        <dbReference type="Pfam" id="PF13518"/>
    </source>
</evidence>
<name>A0A1H4YW99_9PSEU</name>
<protein>
    <submittedName>
        <fullName evidence="2">Transposase</fullName>
    </submittedName>
</protein>
<accession>A0A1H4YW99</accession>
<dbReference type="AlphaFoldDB" id="A0A1H4YW99"/>
<dbReference type="InterPro" id="IPR009057">
    <property type="entry name" value="Homeodomain-like_sf"/>
</dbReference>
<dbReference type="Proteomes" id="UP000199622">
    <property type="component" value="Unassembled WGS sequence"/>
</dbReference>
<dbReference type="STRING" id="208445.SAMN04489727_6941"/>
<dbReference type="SUPFAM" id="SSF46689">
    <property type="entry name" value="Homeodomain-like"/>
    <property type="match status" value="1"/>
</dbReference>
<proteinExistence type="predicted"/>
<organism evidence="2 3">
    <name type="scientific">Amycolatopsis tolypomycina</name>
    <dbReference type="NCBI Taxonomy" id="208445"/>
    <lineage>
        <taxon>Bacteria</taxon>
        <taxon>Bacillati</taxon>
        <taxon>Actinomycetota</taxon>
        <taxon>Actinomycetes</taxon>
        <taxon>Pseudonocardiales</taxon>
        <taxon>Pseudonocardiaceae</taxon>
        <taxon>Amycolatopsis</taxon>
    </lineage>
</organism>
<feature type="domain" description="Insertion element IS150 protein InsJ-like helix-turn-helix" evidence="1">
    <location>
        <begin position="21"/>
        <end position="71"/>
    </location>
</feature>
<evidence type="ECO:0000313" key="3">
    <source>
        <dbReference type="Proteomes" id="UP000199622"/>
    </source>
</evidence>
<dbReference type="InterPro" id="IPR055247">
    <property type="entry name" value="InsJ-like_HTH"/>
</dbReference>
<dbReference type="Pfam" id="PF13518">
    <property type="entry name" value="HTH_28"/>
    <property type="match status" value="1"/>
</dbReference>
<reference evidence="3" key="1">
    <citation type="submission" date="2016-10" db="EMBL/GenBank/DDBJ databases">
        <authorList>
            <person name="Varghese N."/>
            <person name="Submissions S."/>
        </authorList>
    </citation>
    <scope>NUCLEOTIDE SEQUENCE [LARGE SCALE GENOMIC DNA]</scope>
    <source>
        <strain evidence="3">DSM 44544</strain>
    </source>
</reference>
<keyword evidence="3" id="KW-1185">Reference proteome</keyword>
<gene>
    <name evidence="2" type="ORF">SAMN04489727_6941</name>
</gene>
<sequence length="281" mass="30319">MTTKTSGDARSLPAEALEVLRRRAVAAVEGGASRVEVARAFGVSRKTVGAWVEAYRAGGDPAFRPKPRGRRPGEQLVLSPPRQAATIEAIVAGPPEIHGLPHRLWNRQAVAEFVNHRYRILLSPTTVTHYLGRWELIEEHALKPAPARRLPAFVPVPRPGAPGHGPWLPDAEPLWLGWTRPHAPPDAGRGAVAAGHNLLNGFRSHFGDVHVLFAVTSRGVLQFLARRGPFDAADVSAFLLELVARTGRGLNVVVTRWPAGARGVLRAVPAGCPVRFVLLPG</sequence>